<dbReference type="EMBL" id="JBHSJE010000008">
    <property type="protein sequence ID" value="MFC4981861.1"/>
    <property type="molecule type" value="Genomic_DNA"/>
</dbReference>
<dbReference type="InterPro" id="IPR036390">
    <property type="entry name" value="WH_DNA-bd_sf"/>
</dbReference>
<comment type="similarity">
    <text evidence="1">Belongs to the LysR transcriptional regulatory family.</text>
</comment>
<dbReference type="PROSITE" id="PS50931">
    <property type="entry name" value="HTH_LYSR"/>
    <property type="match status" value="1"/>
</dbReference>
<keyword evidence="3" id="KW-0238">DNA-binding</keyword>
<dbReference type="Proteomes" id="UP001595908">
    <property type="component" value="Unassembled WGS sequence"/>
</dbReference>
<name>A0ABV9VEK7_STRAZ</name>
<keyword evidence="4" id="KW-0804">Transcription</keyword>
<dbReference type="Pfam" id="PF03466">
    <property type="entry name" value="LysR_substrate"/>
    <property type="match status" value="1"/>
</dbReference>
<reference evidence="7" key="1">
    <citation type="journal article" date="2019" name="Int. J. Syst. Evol. Microbiol.">
        <title>The Global Catalogue of Microorganisms (GCM) 10K type strain sequencing project: providing services to taxonomists for standard genome sequencing and annotation.</title>
        <authorList>
            <consortium name="The Broad Institute Genomics Platform"/>
            <consortium name="The Broad Institute Genome Sequencing Center for Infectious Disease"/>
            <person name="Wu L."/>
            <person name="Ma J."/>
        </authorList>
    </citation>
    <scope>NUCLEOTIDE SEQUENCE [LARGE SCALE GENOMIC DNA]</scope>
    <source>
        <strain evidence="7">ICMP 257</strain>
    </source>
</reference>
<gene>
    <name evidence="6" type="ORF">ACFPL4_26535</name>
</gene>
<dbReference type="PANTHER" id="PTHR30346">
    <property type="entry name" value="TRANSCRIPTIONAL DUAL REGULATOR HCAR-RELATED"/>
    <property type="match status" value="1"/>
</dbReference>
<dbReference type="SUPFAM" id="SSF53850">
    <property type="entry name" value="Periplasmic binding protein-like II"/>
    <property type="match status" value="1"/>
</dbReference>
<evidence type="ECO:0000256" key="3">
    <source>
        <dbReference type="ARBA" id="ARBA00023125"/>
    </source>
</evidence>
<sequence length="302" mass="32868">MNLRDMEIFFAVADELHFGRAAASLRLNQASVSEAVARLERVMGERLFFRTTRRVSITEFGYRVLETTRPAYSALYEAYGKAVADGHHRGEIRLGHTPELGQALLPGLVQLSAAPGPVAPAPWRPITMHTREQIVALQSGAIDVGLCWEPSVSDQMSKVALVASPLVAIMREDDPLAQDSSPIDLADMADRQMLVSPRADNPTAFARLKHGFTRAGFDPDTVIEVSHYDIVSVYVAQGYGIGIHPVFAAHLNRVPGLVFRRITGEGLDLNVCAIVMSSRRTPQVSTLLDSLRAVCAEVIAAA</sequence>
<feature type="domain" description="HTH lysR-type" evidence="5">
    <location>
        <begin position="1"/>
        <end position="58"/>
    </location>
</feature>
<dbReference type="SUPFAM" id="SSF46785">
    <property type="entry name" value="Winged helix' DNA-binding domain"/>
    <property type="match status" value="1"/>
</dbReference>
<organism evidence="6 7">
    <name type="scientific">Streptomyces atroolivaceus</name>
    <dbReference type="NCBI Taxonomy" id="66869"/>
    <lineage>
        <taxon>Bacteria</taxon>
        <taxon>Bacillati</taxon>
        <taxon>Actinomycetota</taxon>
        <taxon>Actinomycetes</taxon>
        <taxon>Kitasatosporales</taxon>
        <taxon>Streptomycetaceae</taxon>
        <taxon>Streptomyces</taxon>
    </lineage>
</organism>
<dbReference type="InterPro" id="IPR036388">
    <property type="entry name" value="WH-like_DNA-bd_sf"/>
</dbReference>
<dbReference type="PRINTS" id="PR00039">
    <property type="entry name" value="HTHLYSR"/>
</dbReference>
<dbReference type="Gene3D" id="1.10.10.10">
    <property type="entry name" value="Winged helix-like DNA-binding domain superfamily/Winged helix DNA-binding domain"/>
    <property type="match status" value="1"/>
</dbReference>
<keyword evidence="7" id="KW-1185">Reference proteome</keyword>
<dbReference type="RefSeq" id="WP_033300502.1">
    <property type="nucleotide sequence ID" value="NZ_JBFAGR010000036.1"/>
</dbReference>
<dbReference type="GeneID" id="31233780"/>
<evidence type="ECO:0000256" key="2">
    <source>
        <dbReference type="ARBA" id="ARBA00023015"/>
    </source>
</evidence>
<evidence type="ECO:0000256" key="1">
    <source>
        <dbReference type="ARBA" id="ARBA00009437"/>
    </source>
</evidence>
<dbReference type="Pfam" id="PF00126">
    <property type="entry name" value="HTH_1"/>
    <property type="match status" value="1"/>
</dbReference>
<comment type="caution">
    <text evidence="6">The sequence shown here is derived from an EMBL/GenBank/DDBJ whole genome shotgun (WGS) entry which is preliminary data.</text>
</comment>
<evidence type="ECO:0000313" key="7">
    <source>
        <dbReference type="Proteomes" id="UP001595908"/>
    </source>
</evidence>
<protein>
    <submittedName>
        <fullName evidence="6">LysR family transcriptional regulator</fullName>
    </submittedName>
</protein>
<dbReference type="InterPro" id="IPR005119">
    <property type="entry name" value="LysR_subst-bd"/>
</dbReference>
<evidence type="ECO:0000313" key="6">
    <source>
        <dbReference type="EMBL" id="MFC4981861.1"/>
    </source>
</evidence>
<dbReference type="InterPro" id="IPR000847">
    <property type="entry name" value="LysR_HTH_N"/>
</dbReference>
<proteinExistence type="inferred from homology"/>
<dbReference type="Gene3D" id="3.40.190.10">
    <property type="entry name" value="Periplasmic binding protein-like II"/>
    <property type="match status" value="2"/>
</dbReference>
<evidence type="ECO:0000256" key="4">
    <source>
        <dbReference type="ARBA" id="ARBA00023163"/>
    </source>
</evidence>
<keyword evidence="2" id="KW-0805">Transcription regulation</keyword>
<evidence type="ECO:0000259" key="5">
    <source>
        <dbReference type="PROSITE" id="PS50931"/>
    </source>
</evidence>
<dbReference type="CDD" id="cd08414">
    <property type="entry name" value="PBP2_LTTR_aromatics_like"/>
    <property type="match status" value="1"/>
</dbReference>
<dbReference type="PANTHER" id="PTHR30346:SF28">
    <property type="entry name" value="HTH-TYPE TRANSCRIPTIONAL REGULATOR CYNR"/>
    <property type="match status" value="1"/>
</dbReference>
<accession>A0ABV9VEK7</accession>